<comment type="caution">
    <text evidence="1">The sequence shown here is derived from an EMBL/GenBank/DDBJ whole genome shotgun (WGS) entry which is preliminary data.</text>
</comment>
<proteinExistence type="predicted"/>
<name>A0A2P8I0A5_SACCR</name>
<dbReference type="EMBL" id="PYAX01000017">
    <property type="protein sequence ID" value="PSL51899.1"/>
    <property type="molecule type" value="Genomic_DNA"/>
</dbReference>
<dbReference type="Proteomes" id="UP000241118">
    <property type="component" value="Unassembled WGS sequence"/>
</dbReference>
<sequence length="190" mass="20500">MLNLLPKVGVEIPCSCLALNTPMTIGTSLFTLDFKGGIKIRVEINPNEPLNSVRLRVVGHKISAELPANGTDDATTITIEQNDIDVDAKSVLRLVSKFPPKFEQLMVLSFTMTIDNPGAVLRGAGIETTVPSEPLVLSTKNPVQLTSKLAKFPPKGDLYKLENPMELVLPDNPDTPIVTIDSFPVKVGGL</sequence>
<accession>A0A2P8I0A5</accession>
<keyword evidence="2" id="KW-1185">Reference proteome</keyword>
<organism evidence="1 2">
    <name type="scientific">Saccharothrix carnea</name>
    <dbReference type="NCBI Taxonomy" id="1280637"/>
    <lineage>
        <taxon>Bacteria</taxon>
        <taxon>Bacillati</taxon>
        <taxon>Actinomycetota</taxon>
        <taxon>Actinomycetes</taxon>
        <taxon>Pseudonocardiales</taxon>
        <taxon>Pseudonocardiaceae</taxon>
        <taxon>Saccharothrix</taxon>
    </lineage>
</organism>
<gene>
    <name evidence="1" type="ORF">B0I31_11795</name>
</gene>
<evidence type="ECO:0000313" key="1">
    <source>
        <dbReference type="EMBL" id="PSL51899.1"/>
    </source>
</evidence>
<protein>
    <submittedName>
        <fullName evidence="1">Uncharacterized protein</fullName>
    </submittedName>
</protein>
<reference evidence="1 2" key="1">
    <citation type="submission" date="2018-03" db="EMBL/GenBank/DDBJ databases">
        <title>Genomic Encyclopedia of Type Strains, Phase III (KMG-III): the genomes of soil and plant-associated and newly described type strains.</title>
        <authorList>
            <person name="Whitman W."/>
        </authorList>
    </citation>
    <scope>NUCLEOTIDE SEQUENCE [LARGE SCALE GENOMIC DNA]</scope>
    <source>
        <strain evidence="1 2">CGMCC 4.7097</strain>
    </source>
</reference>
<evidence type="ECO:0000313" key="2">
    <source>
        <dbReference type="Proteomes" id="UP000241118"/>
    </source>
</evidence>
<dbReference type="AlphaFoldDB" id="A0A2P8I0A5"/>
<dbReference type="RefSeq" id="WP_219910938.1">
    <property type="nucleotide sequence ID" value="NZ_PYAX01000017.1"/>
</dbReference>